<dbReference type="NCBIfam" id="TIGR00574">
    <property type="entry name" value="dnl1"/>
    <property type="match status" value="1"/>
</dbReference>
<dbReference type="Gene3D" id="2.40.50.140">
    <property type="entry name" value="Nucleic acid-binding proteins"/>
    <property type="match status" value="1"/>
</dbReference>
<protein>
    <recommendedName>
        <fullName evidence="9">DNA ligase</fullName>
        <ecNumber evidence="9">6.5.1.1</ecNumber>
    </recommendedName>
</protein>
<evidence type="ECO:0000313" key="13">
    <source>
        <dbReference type="EMBL" id="PPR05814.1"/>
    </source>
</evidence>
<dbReference type="SUPFAM" id="SSF50249">
    <property type="entry name" value="Nucleic acid-binding proteins"/>
    <property type="match status" value="1"/>
</dbReference>
<comment type="similarity">
    <text evidence="2 10">Belongs to the ATP-dependent DNA ligase family.</text>
</comment>
<dbReference type="GO" id="GO:0006281">
    <property type="term" value="P:DNA repair"/>
    <property type="evidence" value="ECO:0007669"/>
    <property type="project" value="UniProtKB-KW"/>
</dbReference>
<dbReference type="InterPro" id="IPR012310">
    <property type="entry name" value="DNA_ligase_ATP-dep_cent"/>
</dbReference>
<dbReference type="AlphaFoldDB" id="A0A409YS13"/>
<dbReference type="GO" id="GO:0005634">
    <property type="term" value="C:nucleus"/>
    <property type="evidence" value="ECO:0007669"/>
    <property type="project" value="UniProtKB-SubCell"/>
</dbReference>
<dbReference type="InterPro" id="IPR012340">
    <property type="entry name" value="NA-bd_OB-fold"/>
</dbReference>
<feature type="region of interest" description="Disordered" evidence="11">
    <location>
        <begin position="1"/>
        <end position="60"/>
    </location>
</feature>
<evidence type="ECO:0000256" key="8">
    <source>
        <dbReference type="ARBA" id="ARBA00034003"/>
    </source>
</evidence>
<evidence type="ECO:0000256" key="3">
    <source>
        <dbReference type="ARBA" id="ARBA00022598"/>
    </source>
</evidence>
<dbReference type="SUPFAM" id="SSF117018">
    <property type="entry name" value="ATP-dependent DNA ligase DNA-binding domain"/>
    <property type="match status" value="1"/>
</dbReference>
<dbReference type="InterPro" id="IPR000977">
    <property type="entry name" value="DNA_ligase_ATP-dep"/>
</dbReference>
<feature type="region of interest" description="Disordered" evidence="11">
    <location>
        <begin position="91"/>
        <end position="120"/>
    </location>
</feature>
<dbReference type="PANTHER" id="PTHR45674:SF9">
    <property type="entry name" value="DNA LIGASE 3"/>
    <property type="match status" value="1"/>
</dbReference>
<dbReference type="InterPro" id="IPR036599">
    <property type="entry name" value="DNA_ligase_N_sf"/>
</dbReference>
<keyword evidence="9" id="KW-0233">DNA recombination</keyword>
<dbReference type="PANTHER" id="PTHR45674">
    <property type="entry name" value="DNA LIGASE 1/3 FAMILY MEMBER"/>
    <property type="match status" value="1"/>
</dbReference>
<feature type="compositionally biased region" description="Low complexity" evidence="11">
    <location>
        <begin position="1"/>
        <end position="13"/>
    </location>
</feature>
<dbReference type="PROSITE" id="PS00697">
    <property type="entry name" value="DNA_LIGASE_A1"/>
    <property type="match status" value="1"/>
</dbReference>
<organism evidence="13 14">
    <name type="scientific">Gymnopilus dilepis</name>
    <dbReference type="NCBI Taxonomy" id="231916"/>
    <lineage>
        <taxon>Eukaryota</taxon>
        <taxon>Fungi</taxon>
        <taxon>Dikarya</taxon>
        <taxon>Basidiomycota</taxon>
        <taxon>Agaricomycotina</taxon>
        <taxon>Agaricomycetes</taxon>
        <taxon>Agaricomycetidae</taxon>
        <taxon>Agaricales</taxon>
        <taxon>Agaricineae</taxon>
        <taxon>Hymenogastraceae</taxon>
        <taxon>Gymnopilus</taxon>
    </lineage>
</organism>
<dbReference type="GO" id="GO:0005524">
    <property type="term" value="F:ATP binding"/>
    <property type="evidence" value="ECO:0007669"/>
    <property type="project" value="UniProtKB-KW"/>
</dbReference>
<dbReference type="PROSITE" id="PS50160">
    <property type="entry name" value="DNA_LIGASE_A3"/>
    <property type="match status" value="1"/>
</dbReference>
<dbReference type="Pfam" id="PF01068">
    <property type="entry name" value="DNA_ligase_A_M"/>
    <property type="match status" value="1"/>
</dbReference>
<sequence>MSKRASSSSNSSPVKKKRAKIQENQSQLDHFFSSPKAKPSNGGIPGSVQHPEFVQGNSTRLGSPLPPILLDKKEPEVIDVDSFCLEEPISHAPSKKSSGANTLLLKSSPTKKDSSNGESILGKVSKPSDILVFLPLDVDPLVYKPEHQASRPGHAPFALLTNALMALSQTRSRIAIINILTNFLRTIILKHPSSLLASVYLLSNCLGPSFIPIELGLGSSILSRSLQQISGLSAASLRQLYNSTGDPGDVAYAAKSNIRTLIPHAPLTVPYVYESMLKIARCKGQGAAKDKQKIVERLLLAALGEEVRYLTRMLCQNLRVGAVRTSILTALARAFVLTPPPSGNYHAQQSALESDLLQTSKDTTPEAEEQASPSKRTKKYPAAQQALLFSFKEAEALVKQVYVKHPSYDQIIPALLDQGLDRLAERVPLTVGIPLHPMLGSPTRSLEEIYTRLGDLPFSAEFKYDGQRAQIHASRLAEGKSVTKIFSRHLEDMTSKYPDIIGLVETVFNESPTLHSFIMDSEIVAIDPVSGTIKSFQELSGRARKDVNLKDVRIAVCIFAFDLMYLNGEPLLDRSFRQRRDLLRQSFPVRRSQESSMLLAQFDFVKNCESDEGKSAIEDFMLSAVENRCEGLMIKLLDQPDSTELKGEKQSRLKSLPSTYEPDVRTSGWLKLKKDYMDGMGDSMDLIPVGAWHGNGRKAQWWSPVLLAVWDPEAGRPVALCKCMSGFTDSFYTSMKEHYSTGSDNCSTQRKWDCEFGGFVPDVYFRPHEVWEIRGADSITESPVSVAAKGLAAPSRGLSLRFPRFIRVREDKNIETASTPAFLLGLWAAQQGRAAIPGNDDGDLVDIHSDHSDLDYLSEEDEDL</sequence>
<evidence type="ECO:0000313" key="14">
    <source>
        <dbReference type="Proteomes" id="UP000284706"/>
    </source>
</evidence>
<gene>
    <name evidence="13" type="ORF">CVT26_010094</name>
</gene>
<dbReference type="Pfam" id="PF04675">
    <property type="entry name" value="DNA_ligase_A_N"/>
    <property type="match status" value="1"/>
</dbReference>
<accession>A0A409YS13</accession>
<keyword evidence="14" id="KW-1185">Reference proteome</keyword>
<dbReference type="GO" id="GO:0003677">
    <property type="term" value="F:DNA binding"/>
    <property type="evidence" value="ECO:0007669"/>
    <property type="project" value="InterPro"/>
</dbReference>
<dbReference type="GO" id="GO:0071897">
    <property type="term" value="P:DNA biosynthetic process"/>
    <property type="evidence" value="ECO:0007669"/>
    <property type="project" value="InterPro"/>
</dbReference>
<feature type="domain" description="ATP-dependent DNA ligase family profile" evidence="12">
    <location>
        <begin position="549"/>
        <end position="711"/>
    </location>
</feature>
<keyword evidence="9" id="KW-0227">DNA damage</keyword>
<comment type="subcellular location">
    <subcellularLocation>
        <location evidence="1">Nucleus</location>
    </subcellularLocation>
</comment>
<comment type="caution">
    <text evidence="13">The sequence shown here is derived from an EMBL/GenBank/DDBJ whole genome shotgun (WGS) entry which is preliminary data.</text>
</comment>
<comment type="catalytic activity">
    <reaction evidence="8 9">
        <text>ATP + (deoxyribonucleotide)n-3'-hydroxyl + 5'-phospho-(deoxyribonucleotide)m = (deoxyribonucleotide)n+m + AMP + diphosphate.</text>
        <dbReference type="EC" id="6.5.1.1"/>
    </reaction>
</comment>
<dbReference type="InterPro" id="IPR012308">
    <property type="entry name" value="DNA_ligase_ATP-dep_N"/>
</dbReference>
<dbReference type="GO" id="GO:0006310">
    <property type="term" value="P:DNA recombination"/>
    <property type="evidence" value="ECO:0007669"/>
    <property type="project" value="UniProtKB-KW"/>
</dbReference>
<dbReference type="Pfam" id="PF04679">
    <property type="entry name" value="DNA_ligase_A_C"/>
    <property type="match status" value="1"/>
</dbReference>
<dbReference type="GO" id="GO:0006273">
    <property type="term" value="P:lagging strand elongation"/>
    <property type="evidence" value="ECO:0007669"/>
    <property type="project" value="TreeGrafter"/>
</dbReference>
<reference evidence="13 14" key="1">
    <citation type="journal article" date="2018" name="Evol. Lett.">
        <title>Horizontal gene cluster transfer increased hallucinogenic mushroom diversity.</title>
        <authorList>
            <person name="Reynolds H.T."/>
            <person name="Vijayakumar V."/>
            <person name="Gluck-Thaler E."/>
            <person name="Korotkin H.B."/>
            <person name="Matheny P.B."/>
            <person name="Slot J.C."/>
        </authorList>
    </citation>
    <scope>NUCLEOTIDE SEQUENCE [LARGE SCALE GENOMIC DNA]</scope>
    <source>
        <strain evidence="13 14">SRW20</strain>
    </source>
</reference>
<evidence type="ECO:0000259" key="12">
    <source>
        <dbReference type="PROSITE" id="PS50160"/>
    </source>
</evidence>
<evidence type="ECO:0000256" key="1">
    <source>
        <dbReference type="ARBA" id="ARBA00004123"/>
    </source>
</evidence>
<dbReference type="InterPro" id="IPR050191">
    <property type="entry name" value="ATP-dep_DNA_ligase"/>
</dbReference>
<keyword evidence="5 9" id="KW-0547">Nucleotide-binding</keyword>
<dbReference type="Gene3D" id="1.10.3260.10">
    <property type="entry name" value="DNA ligase, ATP-dependent, N-terminal domain"/>
    <property type="match status" value="1"/>
</dbReference>
<evidence type="ECO:0000256" key="7">
    <source>
        <dbReference type="ARBA" id="ARBA00023242"/>
    </source>
</evidence>
<dbReference type="GO" id="GO:0003910">
    <property type="term" value="F:DNA ligase (ATP) activity"/>
    <property type="evidence" value="ECO:0007669"/>
    <property type="project" value="UniProtKB-EC"/>
</dbReference>
<dbReference type="Gene3D" id="3.30.470.30">
    <property type="entry name" value="DNA ligase/mRNA capping enzyme"/>
    <property type="match status" value="1"/>
</dbReference>
<keyword evidence="3 9" id="KW-0436">Ligase</keyword>
<dbReference type="InParanoid" id="A0A409YS13"/>
<evidence type="ECO:0000256" key="4">
    <source>
        <dbReference type="ARBA" id="ARBA00022705"/>
    </source>
</evidence>
<dbReference type="FunFam" id="3.30.470.30:FF:000002">
    <property type="entry name" value="DNA ligase"/>
    <property type="match status" value="1"/>
</dbReference>
<proteinExistence type="inferred from homology"/>
<dbReference type="SUPFAM" id="SSF56091">
    <property type="entry name" value="DNA ligase/mRNA capping enzyme, catalytic domain"/>
    <property type="match status" value="1"/>
</dbReference>
<dbReference type="InterPro" id="IPR016059">
    <property type="entry name" value="DNA_ligase_ATP-dep_CS"/>
</dbReference>
<evidence type="ECO:0000256" key="11">
    <source>
        <dbReference type="SAM" id="MobiDB-lite"/>
    </source>
</evidence>
<dbReference type="EC" id="6.5.1.1" evidence="9"/>
<dbReference type="InterPro" id="IPR012309">
    <property type="entry name" value="DNA_ligase_ATP-dep_C"/>
</dbReference>
<evidence type="ECO:0000256" key="5">
    <source>
        <dbReference type="ARBA" id="ARBA00022741"/>
    </source>
</evidence>
<keyword evidence="4" id="KW-0235">DNA replication</keyword>
<evidence type="ECO:0000256" key="10">
    <source>
        <dbReference type="RuleBase" id="RU004196"/>
    </source>
</evidence>
<dbReference type="Proteomes" id="UP000284706">
    <property type="component" value="Unassembled WGS sequence"/>
</dbReference>
<evidence type="ECO:0000256" key="9">
    <source>
        <dbReference type="RuleBase" id="RU000617"/>
    </source>
</evidence>
<dbReference type="FunCoup" id="A0A409YS13">
    <property type="interactions" value="155"/>
</dbReference>
<evidence type="ECO:0000256" key="2">
    <source>
        <dbReference type="ARBA" id="ARBA00007572"/>
    </source>
</evidence>
<dbReference type="CDD" id="cd07969">
    <property type="entry name" value="OBF_DNA_ligase_I"/>
    <property type="match status" value="1"/>
</dbReference>
<dbReference type="CDD" id="cd07900">
    <property type="entry name" value="Adenylation_DNA_ligase_I_Euk"/>
    <property type="match status" value="1"/>
</dbReference>
<keyword evidence="9" id="KW-0234">DNA repair</keyword>
<feature type="region of interest" description="Disordered" evidence="11">
    <location>
        <begin position="359"/>
        <end position="379"/>
    </location>
</feature>
<keyword evidence="6 9" id="KW-0067">ATP-binding</keyword>
<dbReference type="OrthoDB" id="206088at2759"/>
<evidence type="ECO:0000256" key="6">
    <source>
        <dbReference type="ARBA" id="ARBA00022840"/>
    </source>
</evidence>
<dbReference type="STRING" id="231916.A0A409YS13"/>
<keyword evidence="7" id="KW-0539">Nucleus</keyword>
<feature type="compositionally biased region" description="Polar residues" evidence="11">
    <location>
        <begin position="95"/>
        <end position="108"/>
    </location>
</feature>
<dbReference type="EMBL" id="NHYE01000423">
    <property type="protein sequence ID" value="PPR05814.1"/>
    <property type="molecule type" value="Genomic_DNA"/>
</dbReference>
<name>A0A409YS13_9AGAR</name>